<keyword evidence="5 8" id="KW-1133">Transmembrane helix</keyword>
<evidence type="ECO:0008006" key="13">
    <source>
        <dbReference type="Google" id="ProtNLM"/>
    </source>
</evidence>
<dbReference type="Proteomes" id="UP001501690">
    <property type="component" value="Unassembled WGS sequence"/>
</dbReference>
<dbReference type="PANTHER" id="PTHR43394">
    <property type="entry name" value="ATP-DEPENDENT PERMEASE MDL1, MITOCHONDRIAL"/>
    <property type="match status" value="1"/>
</dbReference>
<dbReference type="InterPro" id="IPR003439">
    <property type="entry name" value="ABC_transporter-like_ATP-bd"/>
</dbReference>
<proteinExistence type="predicted"/>
<dbReference type="PANTHER" id="PTHR43394:SF1">
    <property type="entry name" value="ATP-BINDING CASSETTE SUB-FAMILY B MEMBER 10, MITOCHONDRIAL"/>
    <property type="match status" value="1"/>
</dbReference>
<evidence type="ECO:0000313" key="12">
    <source>
        <dbReference type="Proteomes" id="UP001501690"/>
    </source>
</evidence>
<dbReference type="InterPro" id="IPR011527">
    <property type="entry name" value="ABC1_TM_dom"/>
</dbReference>
<comment type="caution">
    <text evidence="11">The sequence shown here is derived from an EMBL/GenBank/DDBJ whole genome shotgun (WGS) entry which is preliminary data.</text>
</comment>
<evidence type="ECO:0000256" key="5">
    <source>
        <dbReference type="ARBA" id="ARBA00022989"/>
    </source>
</evidence>
<keyword evidence="2 8" id="KW-0812">Transmembrane</keyword>
<feature type="domain" description="ABC transporter" evidence="9">
    <location>
        <begin position="600"/>
        <end position="830"/>
    </location>
</feature>
<feature type="transmembrane region" description="Helical" evidence="8">
    <location>
        <begin position="399"/>
        <end position="419"/>
    </location>
</feature>
<dbReference type="SUPFAM" id="SSF52540">
    <property type="entry name" value="P-loop containing nucleoside triphosphate hydrolases"/>
    <property type="match status" value="1"/>
</dbReference>
<dbReference type="RefSeq" id="WP_344068507.1">
    <property type="nucleotide sequence ID" value="NZ_BAAAPL010000001.1"/>
</dbReference>
<keyword evidence="3" id="KW-0547">Nucleotide-binding</keyword>
<feature type="domain" description="ABC transmembrane type-1" evidence="10">
    <location>
        <begin position="285"/>
        <end position="564"/>
    </location>
</feature>
<feature type="region of interest" description="Disordered" evidence="7">
    <location>
        <begin position="107"/>
        <end position="128"/>
    </location>
</feature>
<sequence>MAETRRVRVSEQDGAQVLAGVADVFLLDGGDRLPLVTLAAGSSVPPIGDGVVVEVVARLDGVIHRSEGAGTDRSVTAFSRALARLCGEAPADPVQLAATLQSYARAQRESRQQREWDRRAGDDREREEQFTLTTQAVEYLAGTGDSRSESALVRAITSVARAERIPLRPRRGGERTAASRDLVEGASEDMGLRARRVWLRETGWFDSRAHAFVVVSEREGPLALLPNNRGYVVQNASGQRRRWSHQDRDEVEWGYQLSGTLEPSRAVSLREALAQGAARSGRGVVWAALLSLAVAILSLANPFLLERVLSIAVPQAETGVIIQAGVALAIVALCSGALTAVTILVLSRSAQLFAEATQPLVWDRLLRLPPSFFRRYASGDVAVRVMAADAMLQMFSPQLIAGALASCFTVVNLVVLFVYSPLLGTVAVALLVATAVALAFAWRRLRSTARVAVAAQLTATQWITQTLAGLSKIRLAGAERRAHKHYFGAVRAQVAAQAGMTRSVGRVSAWVTALIPLGPGLFVMVILASAQSGSTTIIAASEFIAFTAAYNALVGGLLAAVGLLVPMAVIGPIVEMIRPILDTAPQEQAAPTRPHLSGAVALDRVSLRYEPSAPLAVDDVSVDIDAGEFVAVVGESGSGKSSIVRVLLGFEQPASGHVRFDGADLRDLDADAVREQMGVVIQDGRLSRGTVLENILGSAHGSVDDAWRAAEQAGVADDIRDMPMRMRTLVEPDLISGGQEQRILLARALVRRPAIVILDEATSALDNTAQAHVMESLERLQATRIVVAHRLSTVRRADRILVMKDGRMVESGSFDELMRRGEDFARLAQRQLV</sequence>
<keyword evidence="4" id="KW-0067">ATP-binding</keyword>
<accession>A0ABN2HMB1</accession>
<evidence type="ECO:0000256" key="8">
    <source>
        <dbReference type="SAM" id="Phobius"/>
    </source>
</evidence>
<evidence type="ECO:0000256" key="3">
    <source>
        <dbReference type="ARBA" id="ARBA00022741"/>
    </source>
</evidence>
<dbReference type="PROSITE" id="PS50893">
    <property type="entry name" value="ABC_TRANSPORTER_2"/>
    <property type="match status" value="1"/>
</dbReference>
<dbReference type="PROSITE" id="PS50929">
    <property type="entry name" value="ABC_TM1F"/>
    <property type="match status" value="1"/>
</dbReference>
<feature type="transmembrane region" description="Helical" evidence="8">
    <location>
        <begin position="507"/>
        <end position="528"/>
    </location>
</feature>
<feature type="transmembrane region" description="Helical" evidence="8">
    <location>
        <begin position="548"/>
        <end position="570"/>
    </location>
</feature>
<dbReference type="InterPro" id="IPR027417">
    <property type="entry name" value="P-loop_NTPase"/>
</dbReference>
<reference evidence="11 12" key="1">
    <citation type="journal article" date="2019" name="Int. J. Syst. Evol. Microbiol.">
        <title>The Global Catalogue of Microorganisms (GCM) 10K type strain sequencing project: providing services to taxonomists for standard genome sequencing and annotation.</title>
        <authorList>
            <consortium name="The Broad Institute Genomics Platform"/>
            <consortium name="The Broad Institute Genome Sequencing Center for Infectious Disease"/>
            <person name="Wu L."/>
            <person name="Ma J."/>
        </authorList>
    </citation>
    <scope>NUCLEOTIDE SEQUENCE [LARGE SCALE GENOMIC DNA]</scope>
    <source>
        <strain evidence="11 12">JCM 15577</strain>
    </source>
</reference>
<comment type="subcellular location">
    <subcellularLocation>
        <location evidence="1">Cell membrane</location>
        <topology evidence="1">Multi-pass membrane protein</topology>
    </subcellularLocation>
</comment>
<keyword evidence="12" id="KW-1185">Reference proteome</keyword>
<dbReference type="Pfam" id="PF00664">
    <property type="entry name" value="ABC_membrane"/>
    <property type="match status" value="1"/>
</dbReference>
<dbReference type="Gene3D" id="1.20.1560.10">
    <property type="entry name" value="ABC transporter type 1, transmembrane domain"/>
    <property type="match status" value="1"/>
</dbReference>
<keyword evidence="6 8" id="KW-0472">Membrane</keyword>
<dbReference type="InterPro" id="IPR036640">
    <property type="entry name" value="ABC1_TM_sf"/>
</dbReference>
<evidence type="ECO:0000256" key="4">
    <source>
        <dbReference type="ARBA" id="ARBA00022840"/>
    </source>
</evidence>
<dbReference type="InterPro" id="IPR039421">
    <property type="entry name" value="Type_1_exporter"/>
</dbReference>
<organism evidence="11 12">
    <name type="scientific">Microbacterium sediminicola</name>
    <dbReference type="NCBI Taxonomy" id="415210"/>
    <lineage>
        <taxon>Bacteria</taxon>
        <taxon>Bacillati</taxon>
        <taxon>Actinomycetota</taxon>
        <taxon>Actinomycetes</taxon>
        <taxon>Micrococcales</taxon>
        <taxon>Microbacteriaceae</taxon>
        <taxon>Microbacterium</taxon>
    </lineage>
</organism>
<feature type="transmembrane region" description="Helical" evidence="8">
    <location>
        <begin position="320"/>
        <end position="346"/>
    </location>
</feature>
<gene>
    <name evidence="11" type="ORF">GCM10009808_03980</name>
</gene>
<evidence type="ECO:0000259" key="9">
    <source>
        <dbReference type="PROSITE" id="PS50893"/>
    </source>
</evidence>
<evidence type="ECO:0000259" key="10">
    <source>
        <dbReference type="PROSITE" id="PS50929"/>
    </source>
</evidence>
<evidence type="ECO:0000256" key="2">
    <source>
        <dbReference type="ARBA" id="ARBA00022692"/>
    </source>
</evidence>
<evidence type="ECO:0000313" key="11">
    <source>
        <dbReference type="EMBL" id="GAA1690213.1"/>
    </source>
</evidence>
<dbReference type="InterPro" id="IPR003593">
    <property type="entry name" value="AAA+_ATPase"/>
</dbReference>
<feature type="transmembrane region" description="Helical" evidence="8">
    <location>
        <begin position="283"/>
        <end position="300"/>
    </location>
</feature>
<dbReference type="EMBL" id="BAAAPL010000001">
    <property type="protein sequence ID" value="GAA1690213.1"/>
    <property type="molecule type" value="Genomic_DNA"/>
</dbReference>
<evidence type="ECO:0000256" key="6">
    <source>
        <dbReference type="ARBA" id="ARBA00023136"/>
    </source>
</evidence>
<dbReference type="SUPFAM" id="SSF90123">
    <property type="entry name" value="ABC transporter transmembrane region"/>
    <property type="match status" value="1"/>
</dbReference>
<feature type="transmembrane region" description="Helical" evidence="8">
    <location>
        <begin position="425"/>
        <end position="442"/>
    </location>
</feature>
<protein>
    <recommendedName>
        <fullName evidence="13">NHLP bacteriocin export ABC transporter permease/ATPase subunit</fullName>
    </recommendedName>
</protein>
<name>A0ABN2HMB1_9MICO</name>
<dbReference type="SMART" id="SM00382">
    <property type="entry name" value="AAA"/>
    <property type="match status" value="1"/>
</dbReference>
<evidence type="ECO:0000256" key="1">
    <source>
        <dbReference type="ARBA" id="ARBA00004651"/>
    </source>
</evidence>
<dbReference type="Gene3D" id="3.40.50.300">
    <property type="entry name" value="P-loop containing nucleotide triphosphate hydrolases"/>
    <property type="match status" value="1"/>
</dbReference>
<evidence type="ECO:0000256" key="7">
    <source>
        <dbReference type="SAM" id="MobiDB-lite"/>
    </source>
</evidence>
<dbReference type="Pfam" id="PF00005">
    <property type="entry name" value="ABC_tran"/>
    <property type="match status" value="1"/>
</dbReference>